<reference evidence="7" key="1">
    <citation type="journal article" date="2020" name="bioRxiv">
        <title>Whole genome comparisons of ergot fungi reveals the divergence and evolution of species within the genus Claviceps are the result of varying mechanisms driving genome evolution and host range expansion.</title>
        <authorList>
            <person name="Wyka S.A."/>
            <person name="Mondo S.J."/>
            <person name="Liu M."/>
            <person name="Dettman J."/>
            <person name="Nalam V."/>
            <person name="Broders K.D."/>
        </authorList>
    </citation>
    <scope>NUCLEOTIDE SEQUENCE</scope>
    <source>
        <strain evidence="7">CCC 1102</strain>
    </source>
</reference>
<comment type="similarity">
    <text evidence="2">Belongs to the zinc-containing alcohol dehydrogenase family.</text>
</comment>
<dbReference type="Gene3D" id="3.40.50.720">
    <property type="entry name" value="NAD(P)-binding Rossmann-like Domain"/>
    <property type="match status" value="1"/>
</dbReference>
<dbReference type="GO" id="GO:0016491">
    <property type="term" value="F:oxidoreductase activity"/>
    <property type="evidence" value="ECO:0007669"/>
    <property type="project" value="UniProtKB-KW"/>
</dbReference>
<dbReference type="EMBL" id="SRPS01000006">
    <property type="protein sequence ID" value="KAG5977780.1"/>
    <property type="molecule type" value="Genomic_DNA"/>
</dbReference>
<dbReference type="SUPFAM" id="SSF50129">
    <property type="entry name" value="GroES-like"/>
    <property type="match status" value="1"/>
</dbReference>
<dbReference type="GO" id="GO:0046872">
    <property type="term" value="F:metal ion binding"/>
    <property type="evidence" value="ECO:0007669"/>
    <property type="project" value="UniProtKB-KW"/>
</dbReference>
<dbReference type="PANTHER" id="PTHR43350:SF11">
    <property type="entry name" value="ENOYL REDUCTASE (ER) DOMAIN-CONTAINING PROTEIN"/>
    <property type="match status" value="1"/>
</dbReference>
<proteinExistence type="inferred from homology"/>
<dbReference type="SUPFAM" id="SSF51735">
    <property type="entry name" value="NAD(P)-binding Rossmann-fold domains"/>
    <property type="match status" value="1"/>
</dbReference>
<accession>A0A9P7SST3</accession>
<keyword evidence="3" id="KW-0479">Metal-binding</keyword>
<dbReference type="InterPro" id="IPR020843">
    <property type="entry name" value="ER"/>
</dbReference>
<evidence type="ECO:0000256" key="3">
    <source>
        <dbReference type="ARBA" id="ARBA00022723"/>
    </source>
</evidence>
<evidence type="ECO:0000256" key="2">
    <source>
        <dbReference type="ARBA" id="ARBA00008072"/>
    </source>
</evidence>
<evidence type="ECO:0000313" key="8">
    <source>
        <dbReference type="Proteomes" id="UP000784919"/>
    </source>
</evidence>
<evidence type="ECO:0000256" key="1">
    <source>
        <dbReference type="ARBA" id="ARBA00001947"/>
    </source>
</evidence>
<dbReference type="SMART" id="SM00829">
    <property type="entry name" value="PKS_ER"/>
    <property type="match status" value="1"/>
</dbReference>
<dbReference type="AlphaFoldDB" id="A0A9P7SST3"/>
<dbReference type="Gene3D" id="3.90.180.10">
    <property type="entry name" value="Medium-chain alcohol dehydrogenases, catalytic domain"/>
    <property type="match status" value="1"/>
</dbReference>
<dbReference type="InterPro" id="IPR013154">
    <property type="entry name" value="ADH-like_N"/>
</dbReference>
<evidence type="ECO:0000256" key="5">
    <source>
        <dbReference type="ARBA" id="ARBA00023002"/>
    </source>
</evidence>
<keyword evidence="5" id="KW-0560">Oxidoreductase</keyword>
<keyword evidence="4" id="KW-0862">Zinc</keyword>
<dbReference type="OrthoDB" id="1560166at2759"/>
<dbReference type="InterPro" id="IPR013149">
    <property type="entry name" value="ADH-like_C"/>
</dbReference>
<gene>
    <name evidence="7" type="ORF">E4U56_006899</name>
</gene>
<sequence>MTMTTTLKTKALVLHEIKGSFSLETIRLDALRPTEALVQIHASGICHTDLSIADGTIPATAPAVLGHEVAVLKHEVLGGGVVEQVGSQVKHVVPGDKVLLSFSHCQECAQCKDGHPAYCYSFMPLNFGGNRLDGSTVMKQDKQDGKALFSSFFGQSSFARYAVVSMSSLVKVPLDTDLALFAPLGCGLQTGAGAVLNALDVKVGKSLAVFGTGSVGLSAIMAAKMRGANPIIAIDVQQSRLDLASELGATHTLLGNDAELVSKIKKISSLNGVDYAVDCSGVTAVVATMVDCLGNRGHATSVGAPSPGEKIAIDVTAHLTCGRRYSGCCEGDAIPSEMIPFLMKEHAKGNYPVDKLVSYYDFRDYQRALDDTKRGAAVKAVLVWKDCVDAQKHIPHESRQFAFCGNDMCLLSSCAKLQD</sequence>
<dbReference type="InterPro" id="IPR036291">
    <property type="entry name" value="NAD(P)-bd_dom_sf"/>
</dbReference>
<evidence type="ECO:0000259" key="6">
    <source>
        <dbReference type="SMART" id="SM00829"/>
    </source>
</evidence>
<name>A0A9P7SST3_9HYPO</name>
<evidence type="ECO:0000256" key="4">
    <source>
        <dbReference type="ARBA" id="ARBA00022833"/>
    </source>
</evidence>
<organism evidence="7 8">
    <name type="scientific">Claviceps arundinis</name>
    <dbReference type="NCBI Taxonomy" id="1623583"/>
    <lineage>
        <taxon>Eukaryota</taxon>
        <taxon>Fungi</taxon>
        <taxon>Dikarya</taxon>
        <taxon>Ascomycota</taxon>
        <taxon>Pezizomycotina</taxon>
        <taxon>Sordariomycetes</taxon>
        <taxon>Hypocreomycetidae</taxon>
        <taxon>Hypocreales</taxon>
        <taxon>Clavicipitaceae</taxon>
        <taxon>Claviceps</taxon>
    </lineage>
</organism>
<dbReference type="CDD" id="cd08278">
    <property type="entry name" value="benzyl_alcohol_DH"/>
    <property type="match status" value="1"/>
</dbReference>
<evidence type="ECO:0000313" key="7">
    <source>
        <dbReference type="EMBL" id="KAG5977780.1"/>
    </source>
</evidence>
<dbReference type="Pfam" id="PF08240">
    <property type="entry name" value="ADH_N"/>
    <property type="match status" value="1"/>
</dbReference>
<dbReference type="InterPro" id="IPR011032">
    <property type="entry name" value="GroES-like_sf"/>
</dbReference>
<dbReference type="FunFam" id="3.40.50.720:FF:000003">
    <property type="entry name" value="S-(hydroxymethyl)glutathione dehydrogenase"/>
    <property type="match status" value="1"/>
</dbReference>
<dbReference type="Proteomes" id="UP000784919">
    <property type="component" value="Unassembled WGS sequence"/>
</dbReference>
<dbReference type="PANTHER" id="PTHR43350">
    <property type="entry name" value="NAD-DEPENDENT ALCOHOL DEHYDROGENASE"/>
    <property type="match status" value="1"/>
</dbReference>
<protein>
    <recommendedName>
        <fullName evidence="6">Enoyl reductase (ER) domain-containing protein</fullName>
    </recommendedName>
</protein>
<dbReference type="Pfam" id="PF00107">
    <property type="entry name" value="ADH_zinc_N"/>
    <property type="match status" value="1"/>
</dbReference>
<comment type="cofactor">
    <cofactor evidence="1">
        <name>Zn(2+)</name>
        <dbReference type="ChEBI" id="CHEBI:29105"/>
    </cofactor>
</comment>
<feature type="domain" description="Enoyl reductase (ER)" evidence="6">
    <location>
        <begin position="19"/>
        <end position="382"/>
    </location>
</feature>
<comment type="caution">
    <text evidence="7">The sequence shown here is derived from an EMBL/GenBank/DDBJ whole genome shotgun (WGS) entry which is preliminary data.</text>
</comment>